<organism evidence="2 3">
    <name type="scientific">Trametes coccinea (strain BRFM310)</name>
    <name type="common">Pycnoporus coccineus</name>
    <dbReference type="NCBI Taxonomy" id="1353009"/>
    <lineage>
        <taxon>Eukaryota</taxon>
        <taxon>Fungi</taxon>
        <taxon>Dikarya</taxon>
        <taxon>Basidiomycota</taxon>
        <taxon>Agaricomycotina</taxon>
        <taxon>Agaricomycetes</taxon>
        <taxon>Polyporales</taxon>
        <taxon>Polyporaceae</taxon>
        <taxon>Trametes</taxon>
    </lineage>
</organism>
<evidence type="ECO:0000313" key="2">
    <source>
        <dbReference type="EMBL" id="OSD08246.1"/>
    </source>
</evidence>
<dbReference type="OrthoDB" id="312874at2759"/>
<protein>
    <submittedName>
        <fullName evidence="2">Uncharacterized protein</fullName>
    </submittedName>
</protein>
<feature type="region of interest" description="Disordered" evidence="1">
    <location>
        <begin position="207"/>
        <end position="251"/>
    </location>
</feature>
<evidence type="ECO:0000256" key="1">
    <source>
        <dbReference type="SAM" id="MobiDB-lite"/>
    </source>
</evidence>
<dbReference type="STRING" id="1353009.A0A1Y2J4E6"/>
<accession>A0A1Y2J4E6</accession>
<name>A0A1Y2J4E6_TRAC3</name>
<proteinExistence type="predicted"/>
<keyword evidence="3" id="KW-1185">Reference proteome</keyword>
<gene>
    <name evidence="2" type="ORF">PYCCODRAFT_1455431</name>
</gene>
<dbReference type="EMBL" id="KZ084086">
    <property type="protein sequence ID" value="OSD08246.1"/>
    <property type="molecule type" value="Genomic_DNA"/>
</dbReference>
<dbReference type="Proteomes" id="UP000193067">
    <property type="component" value="Unassembled WGS sequence"/>
</dbReference>
<reference evidence="2 3" key="1">
    <citation type="journal article" date="2015" name="Biotechnol. Biofuels">
        <title>Enhanced degradation of softwood versus hardwood by the white-rot fungus Pycnoporus coccineus.</title>
        <authorList>
            <person name="Couturier M."/>
            <person name="Navarro D."/>
            <person name="Chevret D."/>
            <person name="Henrissat B."/>
            <person name="Piumi F."/>
            <person name="Ruiz-Duenas F.J."/>
            <person name="Martinez A.T."/>
            <person name="Grigoriev I.V."/>
            <person name="Riley R."/>
            <person name="Lipzen A."/>
            <person name="Berrin J.G."/>
            <person name="Master E.R."/>
            <person name="Rosso M.N."/>
        </authorList>
    </citation>
    <scope>NUCLEOTIDE SEQUENCE [LARGE SCALE GENOMIC DNA]</scope>
    <source>
        <strain evidence="2 3">BRFM310</strain>
    </source>
</reference>
<dbReference type="AlphaFoldDB" id="A0A1Y2J4E6"/>
<sequence>MGRCLYSTTIRMEYTLTPHLYVDQDTRVSTDQPDAIHDMESFWLLLNVCITSSGPGGERRKELPDELTGEIDAQQISDVCDVVYRPFEGPFGTIARNTKTLFELPQQFEWTIPCHVHPYYDPLKPLLRRRWQLLILAYIYRGYMYCNIHKFVIQLLEDALRDLEDRGPPGDAQQVRDARKKREDFVREAVLATMRVDVHTSQAKAVLRSAESGELGMEPAASKHPQTSQKEKRDAPSPPSSQMHPMDRSRT</sequence>
<evidence type="ECO:0000313" key="3">
    <source>
        <dbReference type="Proteomes" id="UP000193067"/>
    </source>
</evidence>